<evidence type="ECO:0000256" key="2">
    <source>
        <dbReference type="SAM" id="MobiDB-lite"/>
    </source>
</evidence>
<dbReference type="SUPFAM" id="SSF48452">
    <property type="entry name" value="TPR-like"/>
    <property type="match status" value="1"/>
</dbReference>
<keyword evidence="4" id="KW-1185">Reference proteome</keyword>
<dbReference type="Pfam" id="PF14559">
    <property type="entry name" value="TPR_19"/>
    <property type="match status" value="1"/>
</dbReference>
<name>I0YVD6_COCSC</name>
<gene>
    <name evidence="3" type="ORF">COCSUDRAFT_56048</name>
</gene>
<keyword evidence="1" id="KW-0802">TPR repeat</keyword>
<feature type="region of interest" description="Disordered" evidence="2">
    <location>
        <begin position="454"/>
        <end position="480"/>
    </location>
</feature>
<evidence type="ECO:0000256" key="1">
    <source>
        <dbReference type="PROSITE-ProRule" id="PRU00339"/>
    </source>
</evidence>
<evidence type="ECO:0000313" key="4">
    <source>
        <dbReference type="Proteomes" id="UP000007264"/>
    </source>
</evidence>
<feature type="region of interest" description="Disordered" evidence="2">
    <location>
        <begin position="332"/>
        <end position="360"/>
    </location>
</feature>
<dbReference type="OrthoDB" id="10569235at2759"/>
<dbReference type="KEGG" id="csl:COCSUDRAFT_56048"/>
<dbReference type="InterPro" id="IPR019734">
    <property type="entry name" value="TPR_rpt"/>
</dbReference>
<reference evidence="3 4" key="1">
    <citation type="journal article" date="2012" name="Genome Biol.">
        <title>The genome of the polar eukaryotic microalga coccomyxa subellipsoidea reveals traits of cold adaptation.</title>
        <authorList>
            <person name="Blanc G."/>
            <person name="Agarkova I."/>
            <person name="Grimwood J."/>
            <person name="Kuo A."/>
            <person name="Brueggeman A."/>
            <person name="Dunigan D."/>
            <person name="Gurnon J."/>
            <person name="Ladunga I."/>
            <person name="Lindquist E."/>
            <person name="Lucas S."/>
            <person name="Pangilinan J."/>
            <person name="Proschold T."/>
            <person name="Salamov A."/>
            <person name="Schmutz J."/>
            <person name="Weeks D."/>
            <person name="Yamada T."/>
            <person name="Claverie J.M."/>
            <person name="Grigoriev I."/>
            <person name="Van Etten J."/>
            <person name="Lomsadze A."/>
            <person name="Borodovsky M."/>
        </authorList>
    </citation>
    <scope>NUCLEOTIDE SEQUENCE [LARGE SCALE GENOMIC DNA]</scope>
    <source>
        <strain evidence="3 4">C-169</strain>
    </source>
</reference>
<dbReference type="PROSITE" id="PS50005">
    <property type="entry name" value="TPR"/>
    <property type="match status" value="1"/>
</dbReference>
<sequence>MRQLHAVEAGLECLLHPPQAVNNQQLMRLLRQVQALQVMPGHRVSLQLEQAFAFLLADNLSDAYDTLAGVLTGSAEDGDRFAAQAFCGLVRHAQWAHAMQAATAQTKAKPSPGRRKAEAIASGDMEWFSHDPALVAAAGRSASEFWRDAEKHLKAALAIQPAASNLALTLAQMYCALGKHSQALEAASRLCELAPHDADAHALHLLLLQAQGIDGHEQASRAGNTCCQLLRCDPGAHSAAQLLVRLAALRPIPPAPFADALMLHLDVCSTMDRPQGGYTLPEQPHAERIQNRQKISMQSTAPDTQSAIECAAATWAALAALLRSSAQQALQASDNAQSQGDDDSLEHLDQSGEDASSQCASSSSDWAALQPVLQTRAWWWGAHTLKPACIDRLTSSGAHETVAAMALAAAFMQTSNAGTFCQRAITALQAAEAQEVCQQLEEGMELCRALIERQANREVPQEPDTVSRKKRRRNNSPPSE</sequence>
<dbReference type="EMBL" id="AGSI01000010">
    <property type="protein sequence ID" value="EIE22355.1"/>
    <property type="molecule type" value="Genomic_DNA"/>
</dbReference>
<dbReference type="Proteomes" id="UP000007264">
    <property type="component" value="Unassembled WGS sequence"/>
</dbReference>
<proteinExistence type="predicted"/>
<dbReference type="GeneID" id="17040341"/>
<protein>
    <submittedName>
        <fullName evidence="3">Uncharacterized protein</fullName>
    </submittedName>
</protein>
<dbReference type="AlphaFoldDB" id="I0YVD6"/>
<feature type="repeat" description="TPR" evidence="1">
    <location>
        <begin position="164"/>
        <end position="197"/>
    </location>
</feature>
<organism evidence="3 4">
    <name type="scientific">Coccomyxa subellipsoidea (strain C-169)</name>
    <name type="common">Green microalga</name>
    <dbReference type="NCBI Taxonomy" id="574566"/>
    <lineage>
        <taxon>Eukaryota</taxon>
        <taxon>Viridiplantae</taxon>
        <taxon>Chlorophyta</taxon>
        <taxon>core chlorophytes</taxon>
        <taxon>Trebouxiophyceae</taxon>
        <taxon>Trebouxiophyceae incertae sedis</taxon>
        <taxon>Coccomyxaceae</taxon>
        <taxon>Coccomyxa</taxon>
        <taxon>Coccomyxa subellipsoidea</taxon>
    </lineage>
</organism>
<dbReference type="RefSeq" id="XP_005646899.1">
    <property type="nucleotide sequence ID" value="XM_005646842.1"/>
</dbReference>
<accession>I0YVD6</accession>
<dbReference type="Gene3D" id="1.25.40.10">
    <property type="entry name" value="Tetratricopeptide repeat domain"/>
    <property type="match status" value="1"/>
</dbReference>
<evidence type="ECO:0000313" key="3">
    <source>
        <dbReference type="EMBL" id="EIE22355.1"/>
    </source>
</evidence>
<dbReference type="InterPro" id="IPR011990">
    <property type="entry name" value="TPR-like_helical_dom_sf"/>
</dbReference>
<comment type="caution">
    <text evidence="3">The sequence shown here is derived from an EMBL/GenBank/DDBJ whole genome shotgun (WGS) entry which is preliminary data.</text>
</comment>